<keyword evidence="2" id="KW-1185">Reference proteome</keyword>
<organism evidence="1 2">
    <name type="scientific">Paractinoplanes brasiliensis</name>
    <dbReference type="NCBI Taxonomy" id="52695"/>
    <lineage>
        <taxon>Bacteria</taxon>
        <taxon>Bacillati</taxon>
        <taxon>Actinomycetota</taxon>
        <taxon>Actinomycetes</taxon>
        <taxon>Micromonosporales</taxon>
        <taxon>Micromonosporaceae</taxon>
        <taxon>Paractinoplanes</taxon>
    </lineage>
</organism>
<accession>A0A4R6JCX7</accession>
<dbReference type="InterPro" id="IPR046179">
    <property type="entry name" value="DUF6188"/>
</dbReference>
<sequence length="140" mass="14807">MLPVMVTDMSAGRQPRRERSLELLAGRRLEYLRLGHAFVLSFTGGEQVLVETAVQLALPGRGRVVAEPGDHPSDELAELLGDEVVSARTGKAGELLLTFAGGAELLICPHADVESWAVTSPGGFLIVCLAGGETATWGEL</sequence>
<dbReference type="AlphaFoldDB" id="A0A4R6JCX7"/>
<dbReference type="Proteomes" id="UP000294901">
    <property type="component" value="Unassembled WGS sequence"/>
</dbReference>
<dbReference type="RefSeq" id="WP_166661452.1">
    <property type="nucleotide sequence ID" value="NZ_BOMD01000091.1"/>
</dbReference>
<gene>
    <name evidence="1" type="ORF">C8E87_8283</name>
</gene>
<name>A0A4R6JCX7_9ACTN</name>
<evidence type="ECO:0000313" key="2">
    <source>
        <dbReference type="Proteomes" id="UP000294901"/>
    </source>
</evidence>
<reference evidence="1 2" key="1">
    <citation type="submission" date="2019-03" db="EMBL/GenBank/DDBJ databases">
        <title>Sequencing the genomes of 1000 actinobacteria strains.</title>
        <authorList>
            <person name="Klenk H.-P."/>
        </authorList>
    </citation>
    <scope>NUCLEOTIDE SEQUENCE [LARGE SCALE GENOMIC DNA]</scope>
    <source>
        <strain evidence="1 2">DSM 43805</strain>
    </source>
</reference>
<dbReference type="EMBL" id="SNWR01000002">
    <property type="protein sequence ID" value="TDO32811.1"/>
    <property type="molecule type" value="Genomic_DNA"/>
</dbReference>
<comment type="caution">
    <text evidence="1">The sequence shown here is derived from an EMBL/GenBank/DDBJ whole genome shotgun (WGS) entry which is preliminary data.</text>
</comment>
<protein>
    <submittedName>
        <fullName evidence="1">Uncharacterized protein</fullName>
    </submittedName>
</protein>
<evidence type="ECO:0000313" key="1">
    <source>
        <dbReference type="EMBL" id="TDO32811.1"/>
    </source>
</evidence>
<dbReference type="Pfam" id="PF19686">
    <property type="entry name" value="DUF6188"/>
    <property type="match status" value="1"/>
</dbReference>
<proteinExistence type="predicted"/>